<keyword evidence="3" id="KW-0546">Nucleotide metabolism</keyword>
<dbReference type="Pfam" id="PF02545">
    <property type="entry name" value="Maf"/>
    <property type="match status" value="1"/>
</dbReference>
<comment type="subcellular location">
    <subcellularLocation>
        <location evidence="3">Cytoplasm</location>
    </subcellularLocation>
</comment>
<protein>
    <recommendedName>
        <fullName evidence="3">Nucleoside triphosphate pyrophosphatase</fullName>
        <ecNumber evidence="3">3.6.1.9</ecNumber>
    </recommendedName>
    <alternativeName>
        <fullName evidence="3">Nucleotide pyrophosphatase</fullName>
        <shortName evidence="3">Nucleotide PPase</shortName>
    </alternativeName>
</protein>
<evidence type="ECO:0000256" key="2">
    <source>
        <dbReference type="ARBA" id="ARBA00022801"/>
    </source>
</evidence>
<dbReference type="InterPro" id="IPR003697">
    <property type="entry name" value="Maf-like"/>
</dbReference>
<evidence type="ECO:0000256" key="1">
    <source>
        <dbReference type="ARBA" id="ARBA00001968"/>
    </source>
</evidence>
<dbReference type="PANTHER" id="PTHR43213">
    <property type="entry name" value="BIFUNCTIONAL DTTP/UTP PYROPHOSPHATASE/METHYLTRANSFERASE PROTEIN-RELATED"/>
    <property type="match status" value="1"/>
</dbReference>
<dbReference type="Gene3D" id="3.90.950.10">
    <property type="match status" value="1"/>
</dbReference>
<dbReference type="EMBL" id="BAAAPU010000009">
    <property type="protein sequence ID" value="GAA1989227.1"/>
    <property type="molecule type" value="Genomic_DNA"/>
</dbReference>
<evidence type="ECO:0000313" key="4">
    <source>
        <dbReference type="EMBL" id="GAA1989227.1"/>
    </source>
</evidence>
<evidence type="ECO:0000256" key="3">
    <source>
        <dbReference type="HAMAP-Rule" id="MF_00528"/>
    </source>
</evidence>
<sequence length="255" mass="26299">MGPLPRRAAWLAAPGAYDGVMPTSPLPVVPAVQLVLASASPARLATLRAAGIEPVVVVSDVDEDLAVAEATERYGPLEPGDIALLLARAKAEDVAARLEDRMVVLGCDSVLELDGEVHGKPVGAAEAVARWRRMRGRSGVLHTGHWLVDDRGPGGATLGATASTTVHFADLSDDEIQAYVATGEPLTVAGAFTIDGLGGAFVTAVEGDPHNVVGLSLPLLRELLADAGIGWFDVVGSLGSRPEASHSSLRRTGQG</sequence>
<dbReference type="EC" id="3.6.1.9" evidence="3"/>
<dbReference type="Proteomes" id="UP001500013">
    <property type="component" value="Unassembled WGS sequence"/>
</dbReference>
<comment type="similarity">
    <text evidence="3">Belongs to the Maf family.</text>
</comment>
<reference evidence="5" key="1">
    <citation type="journal article" date="2019" name="Int. J. Syst. Evol. Microbiol.">
        <title>The Global Catalogue of Microorganisms (GCM) 10K type strain sequencing project: providing services to taxonomists for standard genome sequencing and annotation.</title>
        <authorList>
            <consortium name="The Broad Institute Genomics Platform"/>
            <consortium name="The Broad Institute Genome Sequencing Center for Infectious Disease"/>
            <person name="Wu L."/>
            <person name="Ma J."/>
        </authorList>
    </citation>
    <scope>NUCLEOTIDE SEQUENCE [LARGE SCALE GENOMIC DNA]</scope>
    <source>
        <strain evidence="5">JCM 15628</strain>
    </source>
</reference>
<comment type="function">
    <text evidence="3">Nucleoside triphosphate pyrophosphatase. May have a dual role in cell division arrest and in preventing the incorporation of modified nucleotides into cellular nucleic acids.</text>
</comment>
<feature type="active site" description="Proton acceptor" evidence="3">
    <location>
        <position position="108"/>
    </location>
</feature>
<dbReference type="CDD" id="cd00555">
    <property type="entry name" value="Maf"/>
    <property type="match status" value="1"/>
</dbReference>
<comment type="caution">
    <text evidence="3">Lacks conserved residue(s) required for the propagation of feature annotation.</text>
</comment>
<accession>A0ABP5E077</accession>
<keyword evidence="3" id="KW-0963">Cytoplasm</keyword>
<name>A0ABP5E077_9MICO</name>
<keyword evidence="2 3" id="KW-0378">Hydrolase</keyword>
<dbReference type="NCBIfam" id="TIGR00172">
    <property type="entry name" value="maf"/>
    <property type="match status" value="1"/>
</dbReference>
<gene>
    <name evidence="4" type="ORF">GCM10009817_33800</name>
</gene>
<evidence type="ECO:0000313" key="5">
    <source>
        <dbReference type="Proteomes" id="UP001500013"/>
    </source>
</evidence>
<comment type="caution">
    <text evidence="4">The sequence shown here is derived from an EMBL/GenBank/DDBJ whole genome shotgun (WGS) entry which is preliminary data.</text>
</comment>
<dbReference type="HAMAP" id="MF_00528">
    <property type="entry name" value="Maf"/>
    <property type="match status" value="1"/>
</dbReference>
<dbReference type="InterPro" id="IPR029001">
    <property type="entry name" value="ITPase-like_fam"/>
</dbReference>
<comment type="cofactor">
    <cofactor evidence="1 3">
        <name>a divalent metal cation</name>
        <dbReference type="ChEBI" id="CHEBI:60240"/>
    </cofactor>
</comment>
<organism evidence="4 5">
    <name type="scientific">Terrabacter lapilli</name>
    <dbReference type="NCBI Taxonomy" id="436231"/>
    <lineage>
        <taxon>Bacteria</taxon>
        <taxon>Bacillati</taxon>
        <taxon>Actinomycetota</taxon>
        <taxon>Actinomycetes</taxon>
        <taxon>Micrococcales</taxon>
        <taxon>Intrasporangiaceae</taxon>
        <taxon>Terrabacter</taxon>
    </lineage>
</organism>
<comment type="catalytic activity">
    <reaction evidence="3">
        <text>a 2'-deoxyribonucleoside 5'-triphosphate + H2O = a 2'-deoxyribonucleoside 5'-phosphate + diphosphate + H(+)</text>
        <dbReference type="Rhea" id="RHEA:44644"/>
        <dbReference type="ChEBI" id="CHEBI:15377"/>
        <dbReference type="ChEBI" id="CHEBI:15378"/>
        <dbReference type="ChEBI" id="CHEBI:33019"/>
        <dbReference type="ChEBI" id="CHEBI:61560"/>
        <dbReference type="ChEBI" id="CHEBI:65317"/>
        <dbReference type="EC" id="3.6.1.9"/>
    </reaction>
</comment>
<dbReference type="PANTHER" id="PTHR43213:SF5">
    <property type="entry name" value="BIFUNCTIONAL DTTP_UTP PYROPHOSPHATASE_METHYLTRANSFERASE PROTEIN-RELATED"/>
    <property type="match status" value="1"/>
</dbReference>
<keyword evidence="5" id="KW-1185">Reference proteome</keyword>
<comment type="catalytic activity">
    <reaction evidence="3">
        <text>a ribonucleoside 5'-triphosphate + H2O = a ribonucleoside 5'-phosphate + diphosphate + H(+)</text>
        <dbReference type="Rhea" id="RHEA:23996"/>
        <dbReference type="ChEBI" id="CHEBI:15377"/>
        <dbReference type="ChEBI" id="CHEBI:15378"/>
        <dbReference type="ChEBI" id="CHEBI:33019"/>
        <dbReference type="ChEBI" id="CHEBI:58043"/>
        <dbReference type="ChEBI" id="CHEBI:61557"/>
        <dbReference type="EC" id="3.6.1.9"/>
    </reaction>
</comment>
<proteinExistence type="inferred from homology"/>
<dbReference type="SUPFAM" id="SSF52972">
    <property type="entry name" value="ITPase-like"/>
    <property type="match status" value="1"/>
</dbReference>